<keyword evidence="3" id="KW-1185">Reference proteome</keyword>
<reference evidence="2 3" key="1">
    <citation type="submission" date="2024-01" db="EMBL/GenBank/DDBJ databases">
        <title>Genome assemblies of Stephania.</title>
        <authorList>
            <person name="Yang L."/>
        </authorList>
    </citation>
    <scope>NUCLEOTIDE SEQUENCE [LARGE SCALE GENOMIC DNA]</scope>
    <source>
        <strain evidence="2">QJT</strain>
        <tissue evidence="2">Leaf</tissue>
    </source>
</reference>
<dbReference type="EMBL" id="JBBNAE010000003">
    <property type="protein sequence ID" value="KAK9138539.1"/>
    <property type="molecule type" value="Genomic_DNA"/>
</dbReference>
<gene>
    <name evidence="2" type="ORF">Sjap_009133</name>
</gene>
<sequence length="93" mass="9978">MELQELAGEDEISSFVVLYDLCIFVVVLHRDDQRCLAGDKYGEPPVSRQPPEQSTPGIDAGVAVGSGFVNFVGPSNQFANLGFPNKSGHPTTI</sequence>
<evidence type="ECO:0000313" key="2">
    <source>
        <dbReference type="EMBL" id="KAK9138539.1"/>
    </source>
</evidence>
<dbReference type="AlphaFoldDB" id="A0AAP0JRD6"/>
<feature type="region of interest" description="Disordered" evidence="1">
    <location>
        <begin position="38"/>
        <end position="61"/>
    </location>
</feature>
<proteinExistence type="predicted"/>
<evidence type="ECO:0000313" key="3">
    <source>
        <dbReference type="Proteomes" id="UP001417504"/>
    </source>
</evidence>
<comment type="caution">
    <text evidence="2">The sequence shown here is derived from an EMBL/GenBank/DDBJ whole genome shotgun (WGS) entry which is preliminary data.</text>
</comment>
<dbReference type="Proteomes" id="UP001417504">
    <property type="component" value="Unassembled WGS sequence"/>
</dbReference>
<organism evidence="2 3">
    <name type="scientific">Stephania japonica</name>
    <dbReference type="NCBI Taxonomy" id="461633"/>
    <lineage>
        <taxon>Eukaryota</taxon>
        <taxon>Viridiplantae</taxon>
        <taxon>Streptophyta</taxon>
        <taxon>Embryophyta</taxon>
        <taxon>Tracheophyta</taxon>
        <taxon>Spermatophyta</taxon>
        <taxon>Magnoliopsida</taxon>
        <taxon>Ranunculales</taxon>
        <taxon>Menispermaceae</taxon>
        <taxon>Menispermoideae</taxon>
        <taxon>Cissampelideae</taxon>
        <taxon>Stephania</taxon>
    </lineage>
</organism>
<accession>A0AAP0JRD6</accession>
<evidence type="ECO:0000256" key="1">
    <source>
        <dbReference type="SAM" id="MobiDB-lite"/>
    </source>
</evidence>
<protein>
    <submittedName>
        <fullName evidence="2">Uncharacterized protein</fullName>
    </submittedName>
</protein>
<name>A0AAP0JRD6_9MAGN</name>